<accession>A0A2I4GQR7</accession>
<dbReference type="PANTHER" id="PTHR31286">
    <property type="entry name" value="GLYCINE-RICH CELL WALL STRUCTURAL PROTEIN 1.8-LIKE"/>
    <property type="match status" value="1"/>
</dbReference>
<dbReference type="Pfam" id="PF14111">
    <property type="entry name" value="DUF4283"/>
    <property type="match status" value="1"/>
</dbReference>
<dbReference type="OrthoDB" id="1743559at2759"/>
<dbReference type="KEGG" id="jre:109010010"/>
<dbReference type="InterPro" id="IPR025558">
    <property type="entry name" value="DUF4283"/>
</dbReference>
<keyword evidence="2" id="KW-1185">Reference proteome</keyword>
<dbReference type="Proteomes" id="UP000235220">
    <property type="component" value="Chromosome 3"/>
</dbReference>
<evidence type="ECO:0000313" key="3">
    <source>
        <dbReference type="RefSeq" id="XP_018846251.2"/>
    </source>
</evidence>
<evidence type="ECO:0000313" key="2">
    <source>
        <dbReference type="Proteomes" id="UP000235220"/>
    </source>
</evidence>
<reference evidence="3" key="1">
    <citation type="submission" date="2025-08" db="UniProtKB">
        <authorList>
            <consortium name="RefSeq"/>
        </authorList>
    </citation>
    <scope>IDENTIFICATION</scope>
    <source>
        <tissue evidence="3">Leaves</tissue>
    </source>
</reference>
<dbReference type="AlphaFoldDB" id="A0A2I4GQR7"/>
<dbReference type="Gramene" id="Jr03_24090_p1">
    <property type="protein sequence ID" value="cds.Jr03_24090_p1"/>
    <property type="gene ID" value="Jr03_24090"/>
</dbReference>
<evidence type="ECO:0000259" key="1">
    <source>
        <dbReference type="Pfam" id="PF14111"/>
    </source>
</evidence>
<protein>
    <submittedName>
        <fullName evidence="3">Uncharacterized protein LOC109010010</fullName>
    </submittedName>
</protein>
<dbReference type="PANTHER" id="PTHR31286:SF62">
    <property type="entry name" value="ZINC FINGER, CCHC-TYPE-LIKE PROTEIN"/>
    <property type="match status" value="1"/>
</dbReference>
<organism evidence="2 3">
    <name type="scientific">Juglans regia</name>
    <name type="common">English walnut</name>
    <dbReference type="NCBI Taxonomy" id="51240"/>
    <lineage>
        <taxon>Eukaryota</taxon>
        <taxon>Viridiplantae</taxon>
        <taxon>Streptophyta</taxon>
        <taxon>Embryophyta</taxon>
        <taxon>Tracheophyta</taxon>
        <taxon>Spermatophyta</taxon>
        <taxon>Magnoliopsida</taxon>
        <taxon>eudicotyledons</taxon>
        <taxon>Gunneridae</taxon>
        <taxon>Pentapetalae</taxon>
        <taxon>rosids</taxon>
        <taxon>fabids</taxon>
        <taxon>Fagales</taxon>
        <taxon>Juglandaceae</taxon>
        <taxon>Juglans</taxon>
    </lineage>
</organism>
<dbReference type="InterPro" id="IPR040256">
    <property type="entry name" value="At4g02000-like"/>
</dbReference>
<feature type="domain" description="DUF4283" evidence="1">
    <location>
        <begin position="34"/>
        <end position="108"/>
    </location>
</feature>
<proteinExistence type="predicted"/>
<sequence>MYSDIVDLCERLKLTEGEQQEVEIHEEDVRWTLEKSKKCIMACVLADKEINRNAFRNTLIKVWQIEGKADITDMRRNKFLIAFTYYVDKNRVMHGRPWTFDKFLICLVDYEDVAFPKEMQFTKEPFWIQCHDLPFACMNYGTGERLGNSVGQVLRVETSGGGSSWGKFTRFKIFHDITKPLARGRFLTLGVLHEKLPNFCYTCGIINHMAGNYRKLEWESSRTNSLSPQYGAWLRA</sequence>
<name>A0A2I4GQR7_JUGRE</name>
<gene>
    <name evidence="3" type="primary">LOC109010010</name>
</gene>
<dbReference type="RefSeq" id="XP_018846251.2">
    <property type="nucleotide sequence ID" value="XM_018990706.2"/>
</dbReference>
<dbReference type="GeneID" id="109010010"/>